<keyword evidence="6" id="KW-0645">Protease</keyword>
<evidence type="ECO:0000256" key="12">
    <source>
        <dbReference type="ARBA" id="ARBA00023136"/>
    </source>
</evidence>
<keyword evidence="4" id="KW-1003">Cell membrane</keyword>
<keyword evidence="16" id="KW-0121">Carboxypeptidase</keyword>
<dbReference type="Pfam" id="PF03717">
    <property type="entry name" value="PBP_dimer"/>
    <property type="match status" value="1"/>
</dbReference>
<evidence type="ECO:0000313" key="16">
    <source>
        <dbReference type="EMBL" id="MFC3983358.1"/>
    </source>
</evidence>
<feature type="domain" description="Penicillin-binding protein transpeptidase" evidence="14">
    <location>
        <begin position="278"/>
        <end position="651"/>
    </location>
</feature>
<comment type="subcellular location">
    <subcellularLocation>
        <location evidence="2">Cell membrane</location>
    </subcellularLocation>
    <subcellularLocation>
        <location evidence="1">Membrane</location>
        <topology evidence="1">Single-pass membrane protein</topology>
    </subcellularLocation>
</comment>
<dbReference type="InterPro" id="IPR005311">
    <property type="entry name" value="PBP_dimer"/>
</dbReference>
<evidence type="ECO:0000256" key="6">
    <source>
        <dbReference type="ARBA" id="ARBA00022670"/>
    </source>
</evidence>
<dbReference type="GO" id="GO:0009002">
    <property type="term" value="F:serine-type D-Ala-D-Ala carboxypeptidase activity"/>
    <property type="evidence" value="ECO:0007669"/>
    <property type="project" value="UniProtKB-EC"/>
</dbReference>
<evidence type="ECO:0000256" key="5">
    <source>
        <dbReference type="ARBA" id="ARBA00022519"/>
    </source>
</evidence>
<dbReference type="Pfam" id="PF00905">
    <property type="entry name" value="Transpeptidase"/>
    <property type="match status" value="1"/>
</dbReference>
<dbReference type="PANTHER" id="PTHR30627">
    <property type="entry name" value="PEPTIDOGLYCAN D,D-TRANSPEPTIDASE"/>
    <property type="match status" value="1"/>
</dbReference>
<evidence type="ECO:0000259" key="15">
    <source>
        <dbReference type="Pfam" id="PF03717"/>
    </source>
</evidence>
<comment type="similarity">
    <text evidence="3">Belongs to the transpeptidase family.</text>
</comment>
<evidence type="ECO:0000256" key="4">
    <source>
        <dbReference type="ARBA" id="ARBA00022475"/>
    </source>
</evidence>
<dbReference type="SUPFAM" id="SSF56519">
    <property type="entry name" value="Penicillin binding protein dimerisation domain"/>
    <property type="match status" value="1"/>
</dbReference>
<reference evidence="17" key="1">
    <citation type="journal article" date="2019" name="Int. J. Syst. Evol. Microbiol.">
        <title>The Global Catalogue of Microorganisms (GCM) 10K type strain sequencing project: providing services to taxonomists for standard genome sequencing and annotation.</title>
        <authorList>
            <consortium name="The Broad Institute Genomics Platform"/>
            <consortium name="The Broad Institute Genome Sequencing Center for Infectious Disease"/>
            <person name="Wu L."/>
            <person name="Ma J."/>
        </authorList>
    </citation>
    <scope>NUCLEOTIDE SEQUENCE [LARGE SCALE GENOMIC DNA]</scope>
    <source>
        <strain evidence="17">TBRC 7912</strain>
    </source>
</reference>
<proteinExistence type="inferred from homology"/>
<evidence type="ECO:0000256" key="9">
    <source>
        <dbReference type="ARBA" id="ARBA00022960"/>
    </source>
</evidence>
<dbReference type="InterPro" id="IPR001460">
    <property type="entry name" value="PCN-bd_Tpept"/>
</dbReference>
<keyword evidence="17" id="KW-1185">Reference proteome</keyword>
<dbReference type="RefSeq" id="WP_352016357.1">
    <property type="nucleotide sequence ID" value="NZ_JBHSBC010000024.1"/>
</dbReference>
<comment type="caution">
    <text evidence="16">The sequence shown here is derived from an EMBL/GenBank/DDBJ whole genome shotgun (WGS) entry which is preliminary data.</text>
</comment>
<name>A0ABV8F768_9ACTN</name>
<evidence type="ECO:0000313" key="17">
    <source>
        <dbReference type="Proteomes" id="UP001595698"/>
    </source>
</evidence>
<sequence length="692" mass="74863">MIRTRTRLVVIQVLVASLLALLAVRLWQVQVVRGAEFVEAATETRTRDVVVPAVRGQILDSAGRPLVRNRTRLVVSVDRTSLNRMEGNGREVLQRLAAVLDRKPSELRMRIRACGPGVTRPCWPGSPYQPIPIDDDVTTREALQILERQEEFPGVTAEVQAVREYPGNSAGAQVLGYLQPITQEEMERRDGFKAVFSGVDLVGRDGLEAVYDKELRGVPGLRRVQVDRLGKVIGVERQVQPTPGDTLITSIDARVQAVTEKALAEAMKSAPSADGAAGVVLDVRTGRVVALASAPTYNPAVWTGGISEPEYQRLLSGKAGRPLVSRAIKGEFAPGSTFKISSVSAMLRDGYPLHGHYDCPGSFMVGSRPFNNFHGIGMGTLTLHTALVKSCDTIFYRAAYEQWLRDGGLRPRGKTKEPMAVMARAFGFGRPTGIDLPGESAGRIPDREWKKQLWDATKTENCRRAKSGYPEVARSSPSRAAFLKQLAYENCLEGYQWRPGDAANFSIGQGDVLVTPLQLAAAYSALVGDGKLRSPRIGWALVRPDGTMVKEIKVPVVGKLPLSQAERSYIRGALSEVASDGTAAGAFGGFPMDKVRVGGKTGTAEVYGKNDTSWFASFAPAQKPRFVIVVMVSQGGMGGQTAAPAARKIYEGIYGIAPQDGQGKGKPVRAALPDHRPATRLPMIERDGTVAR</sequence>
<feature type="domain" description="Penicillin-binding protein dimerisation" evidence="15">
    <location>
        <begin position="51"/>
        <end position="235"/>
    </location>
</feature>
<keyword evidence="8 16" id="KW-0378">Hydrolase</keyword>
<dbReference type="Gene3D" id="3.90.1310.10">
    <property type="entry name" value="Penicillin-binding protein 2a (Domain 2)"/>
    <property type="match status" value="1"/>
</dbReference>
<evidence type="ECO:0000256" key="7">
    <source>
        <dbReference type="ARBA" id="ARBA00022692"/>
    </source>
</evidence>
<evidence type="ECO:0000256" key="8">
    <source>
        <dbReference type="ARBA" id="ARBA00022801"/>
    </source>
</evidence>
<keyword evidence="10" id="KW-0573">Peptidoglycan synthesis</keyword>
<evidence type="ECO:0000256" key="3">
    <source>
        <dbReference type="ARBA" id="ARBA00007171"/>
    </source>
</evidence>
<gene>
    <name evidence="16" type="primary">mrdA</name>
    <name evidence="16" type="ORF">ACFOYY_24740</name>
</gene>
<accession>A0ABV8F768</accession>
<dbReference type="EMBL" id="JBHSBC010000024">
    <property type="protein sequence ID" value="MFC3983358.1"/>
    <property type="molecule type" value="Genomic_DNA"/>
</dbReference>
<dbReference type="Proteomes" id="UP001595698">
    <property type="component" value="Unassembled WGS sequence"/>
</dbReference>
<evidence type="ECO:0000256" key="10">
    <source>
        <dbReference type="ARBA" id="ARBA00022984"/>
    </source>
</evidence>
<dbReference type="Gene3D" id="3.40.710.10">
    <property type="entry name" value="DD-peptidase/beta-lactamase superfamily"/>
    <property type="match status" value="1"/>
</dbReference>
<dbReference type="InterPro" id="IPR017790">
    <property type="entry name" value="Penicillin-binding_protein_2"/>
</dbReference>
<evidence type="ECO:0000256" key="2">
    <source>
        <dbReference type="ARBA" id="ARBA00004236"/>
    </source>
</evidence>
<keyword evidence="7" id="KW-0812">Transmembrane</keyword>
<dbReference type="EC" id="3.4.16.4" evidence="16"/>
<dbReference type="SUPFAM" id="SSF56601">
    <property type="entry name" value="beta-lactamase/transpeptidase-like"/>
    <property type="match status" value="1"/>
</dbReference>
<protein>
    <submittedName>
        <fullName evidence="16">Penicillin-binding protein 2</fullName>
        <ecNumber evidence="16">3.4.16.4</ecNumber>
    </submittedName>
</protein>
<dbReference type="PANTHER" id="PTHR30627:SF2">
    <property type="entry name" value="PEPTIDOGLYCAN D,D-TRANSPEPTIDASE MRDA"/>
    <property type="match status" value="1"/>
</dbReference>
<evidence type="ECO:0000256" key="11">
    <source>
        <dbReference type="ARBA" id="ARBA00022989"/>
    </source>
</evidence>
<dbReference type="InterPro" id="IPR050515">
    <property type="entry name" value="Beta-lactam/transpept"/>
</dbReference>
<dbReference type="InterPro" id="IPR036138">
    <property type="entry name" value="PBP_dimer_sf"/>
</dbReference>
<evidence type="ECO:0000256" key="1">
    <source>
        <dbReference type="ARBA" id="ARBA00004167"/>
    </source>
</evidence>
<dbReference type="InterPro" id="IPR012338">
    <property type="entry name" value="Beta-lactam/transpept-like"/>
</dbReference>
<keyword evidence="9" id="KW-0133">Cell shape</keyword>
<evidence type="ECO:0000256" key="13">
    <source>
        <dbReference type="ARBA" id="ARBA00023316"/>
    </source>
</evidence>
<keyword evidence="5" id="KW-0997">Cell inner membrane</keyword>
<keyword evidence="12" id="KW-0472">Membrane</keyword>
<evidence type="ECO:0000259" key="14">
    <source>
        <dbReference type="Pfam" id="PF00905"/>
    </source>
</evidence>
<organism evidence="16 17">
    <name type="scientific">Streptosporangium jomthongense</name>
    <dbReference type="NCBI Taxonomy" id="1193683"/>
    <lineage>
        <taxon>Bacteria</taxon>
        <taxon>Bacillati</taxon>
        <taxon>Actinomycetota</taxon>
        <taxon>Actinomycetes</taxon>
        <taxon>Streptosporangiales</taxon>
        <taxon>Streptosporangiaceae</taxon>
        <taxon>Streptosporangium</taxon>
    </lineage>
</organism>
<keyword evidence="13" id="KW-0961">Cell wall biogenesis/degradation</keyword>
<dbReference type="NCBIfam" id="TIGR03423">
    <property type="entry name" value="pbp2_mrdA"/>
    <property type="match status" value="1"/>
</dbReference>
<keyword evidence="11" id="KW-1133">Transmembrane helix</keyword>